<dbReference type="EMBL" id="BK032558">
    <property type="protein sequence ID" value="DAF47785.1"/>
    <property type="molecule type" value="Genomic_DNA"/>
</dbReference>
<sequence>MKERIKQFEASVNVSFNVSFTVLATSEEQARVKIDNLLEIMRDEATVDCHIHPSYDVSVDECNVETNYISEY</sequence>
<proteinExistence type="predicted"/>
<name>A0A8S5SA01_9CAUD</name>
<accession>A0A8S5SA01</accession>
<organism evidence="1">
    <name type="scientific">Podoviridae sp. ctiVc2</name>
    <dbReference type="NCBI Taxonomy" id="2827745"/>
    <lineage>
        <taxon>Viruses</taxon>
        <taxon>Duplodnaviria</taxon>
        <taxon>Heunggongvirae</taxon>
        <taxon>Uroviricota</taxon>
        <taxon>Caudoviricetes</taxon>
    </lineage>
</organism>
<evidence type="ECO:0000313" key="1">
    <source>
        <dbReference type="EMBL" id="DAF47785.1"/>
    </source>
</evidence>
<protein>
    <submittedName>
        <fullName evidence="1">Uncharacterized protein</fullName>
    </submittedName>
</protein>
<reference evidence="1" key="1">
    <citation type="journal article" date="2021" name="Proc. Natl. Acad. Sci. U.S.A.">
        <title>A Catalog of Tens of Thousands of Viruses from Human Metagenomes Reveals Hidden Associations with Chronic Diseases.</title>
        <authorList>
            <person name="Tisza M.J."/>
            <person name="Buck C.B."/>
        </authorList>
    </citation>
    <scope>NUCLEOTIDE SEQUENCE</scope>
    <source>
        <strain evidence="1">CtiVc2</strain>
    </source>
</reference>